<dbReference type="SUPFAM" id="SSF48371">
    <property type="entry name" value="ARM repeat"/>
    <property type="match status" value="1"/>
</dbReference>
<dbReference type="EMBL" id="JABAHT010000437">
    <property type="protein sequence ID" value="KAF4655943.1"/>
    <property type="molecule type" value="Genomic_DNA"/>
</dbReference>
<dbReference type="InterPro" id="IPR011989">
    <property type="entry name" value="ARM-like"/>
</dbReference>
<evidence type="ECO:0000313" key="5">
    <source>
        <dbReference type="Proteomes" id="UP000572268"/>
    </source>
</evidence>
<dbReference type="EMBL" id="JABANN010000144">
    <property type="protein sequence ID" value="KAF4669232.1"/>
    <property type="molecule type" value="Genomic_DNA"/>
</dbReference>
<evidence type="ECO:0000313" key="4">
    <source>
        <dbReference type="Proteomes" id="UP000570595"/>
    </source>
</evidence>
<feature type="region of interest" description="Disordered" evidence="1">
    <location>
        <begin position="1"/>
        <end position="20"/>
    </location>
</feature>
<gene>
    <name evidence="3" type="ORF">FOL46_001558</name>
    <name evidence="2" type="ORF">FOZ61_007274</name>
</gene>
<evidence type="ECO:0000313" key="3">
    <source>
        <dbReference type="EMBL" id="KAF4669232.1"/>
    </source>
</evidence>
<dbReference type="Proteomes" id="UP000570595">
    <property type="component" value="Unassembled WGS sequence"/>
</dbReference>
<dbReference type="OrthoDB" id="2215036at2759"/>
<evidence type="ECO:0000313" key="2">
    <source>
        <dbReference type="EMBL" id="KAF4655943.1"/>
    </source>
</evidence>
<evidence type="ECO:0000256" key="1">
    <source>
        <dbReference type="SAM" id="MobiDB-lite"/>
    </source>
</evidence>
<protein>
    <submittedName>
        <fullName evidence="2">Uncharacterized protein</fullName>
    </submittedName>
</protein>
<comment type="caution">
    <text evidence="2">The sequence shown here is derived from an EMBL/GenBank/DDBJ whole genome shotgun (WGS) entry which is preliminary data.</text>
</comment>
<accession>A0A7J6L9S0</accession>
<reference evidence="4 5" key="1">
    <citation type="submission" date="2020-04" db="EMBL/GenBank/DDBJ databases">
        <title>Perkinsus olseni comparative genomics.</title>
        <authorList>
            <person name="Bogema D.R."/>
        </authorList>
    </citation>
    <scope>NUCLEOTIDE SEQUENCE [LARGE SCALE GENOMIC DNA]</scope>
    <source>
        <strain evidence="2">ATCC PRA-179</strain>
        <strain evidence="3">ATCC PRA-31</strain>
    </source>
</reference>
<dbReference type="InterPro" id="IPR016024">
    <property type="entry name" value="ARM-type_fold"/>
</dbReference>
<dbReference type="Proteomes" id="UP000572268">
    <property type="component" value="Unassembled WGS sequence"/>
</dbReference>
<organism evidence="2 4">
    <name type="scientific">Perkinsus olseni</name>
    <name type="common">Perkinsus atlanticus</name>
    <dbReference type="NCBI Taxonomy" id="32597"/>
    <lineage>
        <taxon>Eukaryota</taxon>
        <taxon>Sar</taxon>
        <taxon>Alveolata</taxon>
        <taxon>Perkinsozoa</taxon>
        <taxon>Perkinsea</taxon>
        <taxon>Perkinsida</taxon>
        <taxon>Perkinsidae</taxon>
        <taxon>Perkinsus</taxon>
    </lineage>
</organism>
<proteinExistence type="predicted"/>
<name>A0A7J6L9S0_PEROL</name>
<sequence length="1297" mass="141019">MTVASSGAGIRTTLVSSDGPSNQVEEIVNRLVSVVGRLSDPRCSMEERERKMAELTEIGGSPLMLESVCVIISDLGRYPPQVGMEALNLLVREGVMKRWGQSADGPNGGRYFEASKDAVRSTLQDAALALENSGMSGKAPIPKFLRSKLLSVIVEICIRDWPSAWTDIITVLGNSAAAANDCDQACFTIDLVSELAEATDEKEGYVLAANRRKAIVVGFSEFQPILFEMLQHFLSAFPDRVQFSLSTVRMLRALCGPGDLLSSFGIFGVMFRRCDFLLTLEIDVYLMNILANTTDRHLALEVISTLQVFAENISKPRPVALPETMRPCSEAELGRLILAICSLSEKVHVASITGSQSSVYEMHRQTAYLIKQMVESASNSFLVHHPEHLGAAVEAIKLMWNYPSPYLQLCASAALELLARRVCSRVVASVNHNSGISSQACRMVVWNQADTLAEYFYHLWVVLQQEPQLECTDLCQHYRTVGMGPNAGDVPINAYRAVWERLSEEDAEAYGDDINMILSKSKTYALSSLRTMLSMPDTEVAMRHSTAVRVAATLLERDDLSIKEYAAALALLECVLKPFLLPSKPNGQTVPDPKASVDETDLKGLLCNIVAKACVASVSATGWTPEHLKKFYEFVPCAAEKLPSNVLGGLMEKCLTDGSRPTTTPDGSLNVSIMTTAQNAILSICKKLSAMALDKSQLIASLAGVSRSHGVLSCSWAVEGLLLLGLSPAESKCIYDEVANTLIKITEESCRFECIAIETPDDASRKVVIKLLSMCLSCLSASEAAEGREGSKGECSEIEQVLVEFANSITPPVMKWMTLLHNRCSGSWWIPQAERRASSAAEDQLVDMSHDEWTSIMGHKPPCSVEAMFPIPTGTPGCTDKSRRQLYQLRCNVYRTLGALARVWRRVPTLKCRLIELVGAAVSAAQSGRTSPNHLELLLRCAIQPGLRDASSGPLVEASTVLYSNVPSALRKVYEKGAPQGDKAGNTSLLFYSAIARCGKTVLDAIRELLKLPQVDAGVDLRLSAADAAKTSSLPADRKTLTKRQLRNRNHFAGLDMIDSDDDEEEDKDGGDNDVVAYMNDRQLIKSLLTALSSLLPIPHLTLSVLSLMNATVSRCWSALPDSLDTRQNFCLSLVDCFLRPALENLIALPQSAYLGGDGALTDLVGDPARKQMPLLDGVVKLGTTGYLVLSELFRRQCDVAGSPATVENLFLCPPLFEATKMLCAFTQDDDGVKGWIELTIQTKQATGVSRKQVAHGLKGMLKNKGKAESRVVVVGEQGGDQQLLKSVSAGKSTASD</sequence>
<dbReference type="Gene3D" id="1.25.10.10">
    <property type="entry name" value="Leucine-rich Repeat Variant"/>
    <property type="match status" value="1"/>
</dbReference>